<dbReference type="InterPro" id="IPR037069">
    <property type="entry name" value="AcylCoA_DH/ox_N_sf"/>
</dbReference>
<evidence type="ECO:0000259" key="7">
    <source>
        <dbReference type="Pfam" id="PF02770"/>
    </source>
</evidence>
<organism evidence="9">
    <name type="scientific">marine metagenome</name>
    <dbReference type="NCBI Taxonomy" id="408172"/>
    <lineage>
        <taxon>unclassified sequences</taxon>
        <taxon>metagenomes</taxon>
        <taxon>ecological metagenomes</taxon>
    </lineage>
</organism>
<dbReference type="GO" id="GO:0050660">
    <property type="term" value="F:flavin adenine dinucleotide binding"/>
    <property type="evidence" value="ECO:0007669"/>
    <property type="project" value="InterPro"/>
</dbReference>
<reference evidence="9" key="1">
    <citation type="submission" date="2018-05" db="EMBL/GenBank/DDBJ databases">
        <authorList>
            <person name="Lanie J.A."/>
            <person name="Ng W.-L."/>
            <person name="Kazmierczak K.M."/>
            <person name="Andrzejewski T.M."/>
            <person name="Davidsen T.M."/>
            <person name="Wayne K.J."/>
            <person name="Tettelin H."/>
            <person name="Glass J.I."/>
            <person name="Rusch D."/>
            <person name="Podicherti R."/>
            <person name="Tsui H.-C.T."/>
            <person name="Winkler M.E."/>
        </authorList>
    </citation>
    <scope>NUCLEOTIDE SEQUENCE</scope>
</reference>
<feature type="domain" description="Acyl-CoA dehydrogenase/oxidase C-terminal" evidence="6">
    <location>
        <begin position="238"/>
        <end position="320"/>
    </location>
</feature>
<dbReference type="Pfam" id="PF00441">
    <property type="entry name" value="Acyl-CoA_dh_1"/>
    <property type="match status" value="1"/>
</dbReference>
<evidence type="ECO:0000256" key="5">
    <source>
        <dbReference type="ARBA" id="ARBA00023002"/>
    </source>
</evidence>
<dbReference type="CDD" id="cd00567">
    <property type="entry name" value="ACAD"/>
    <property type="match status" value="1"/>
</dbReference>
<dbReference type="SUPFAM" id="SSF56645">
    <property type="entry name" value="Acyl-CoA dehydrogenase NM domain-like"/>
    <property type="match status" value="1"/>
</dbReference>
<dbReference type="PANTHER" id="PTHR43884">
    <property type="entry name" value="ACYL-COA DEHYDROGENASE"/>
    <property type="match status" value="1"/>
</dbReference>
<dbReference type="PANTHER" id="PTHR43884:SF20">
    <property type="entry name" value="ACYL-COA DEHYDROGENASE FADE28"/>
    <property type="match status" value="1"/>
</dbReference>
<dbReference type="EMBL" id="UINC01104972">
    <property type="protein sequence ID" value="SVC68537.1"/>
    <property type="molecule type" value="Genomic_DNA"/>
</dbReference>
<dbReference type="SUPFAM" id="SSF47203">
    <property type="entry name" value="Acyl-CoA dehydrogenase C-terminal domain-like"/>
    <property type="match status" value="1"/>
</dbReference>
<feature type="domain" description="Acyl-CoA dehydrogenase/oxidase N-terminal" evidence="8">
    <location>
        <begin position="6"/>
        <end position="117"/>
    </location>
</feature>
<comment type="cofactor">
    <cofactor evidence="1">
        <name>FAD</name>
        <dbReference type="ChEBI" id="CHEBI:57692"/>
    </cofactor>
</comment>
<dbReference type="InterPro" id="IPR006091">
    <property type="entry name" value="Acyl-CoA_Oxase/DH_mid-dom"/>
</dbReference>
<keyword evidence="4" id="KW-0274">FAD</keyword>
<dbReference type="InterPro" id="IPR013786">
    <property type="entry name" value="AcylCoA_DH/ox_N"/>
</dbReference>
<dbReference type="Pfam" id="PF02771">
    <property type="entry name" value="Acyl-CoA_dh_N"/>
    <property type="match status" value="1"/>
</dbReference>
<evidence type="ECO:0000256" key="3">
    <source>
        <dbReference type="ARBA" id="ARBA00022630"/>
    </source>
</evidence>
<gene>
    <name evidence="9" type="ORF">METZ01_LOCUS321391</name>
</gene>
<dbReference type="GO" id="GO:0003995">
    <property type="term" value="F:acyl-CoA dehydrogenase activity"/>
    <property type="evidence" value="ECO:0007669"/>
    <property type="project" value="TreeGrafter"/>
</dbReference>
<evidence type="ECO:0000259" key="8">
    <source>
        <dbReference type="Pfam" id="PF02771"/>
    </source>
</evidence>
<accession>A0A382P6U1</accession>
<keyword evidence="5" id="KW-0560">Oxidoreductase</keyword>
<dbReference type="Pfam" id="PF02770">
    <property type="entry name" value="Acyl-CoA_dh_M"/>
    <property type="match status" value="1"/>
</dbReference>
<dbReference type="Gene3D" id="1.10.540.10">
    <property type="entry name" value="Acyl-CoA dehydrogenase/oxidase, N-terminal domain"/>
    <property type="match status" value="1"/>
</dbReference>
<name>A0A382P6U1_9ZZZZ</name>
<sequence>MDLSLTQEQRLLQDSIQKFISTQYSISERNKFITNDQGYDNSNWQQFADLGWLAMTFSEEFGGLGGSLVDSMIMLEEFGKGLVVEPFMSTVILFGAAVELAGSQEQKQAIIPAIIEGNLIGTFAYAEPVEPTNLSAVQTKATAEDSGFRLSGTKSLVFNAVSADKILLSARTSGGDFDANGISLFIVDPSENGLTRTDYTTVDGLRASEIYLEQVRVERDCLLGTTDTASKLIQGLANRGILGLAAEAIGAMEALYKSTIEYTKQRQQFDHPLADFQVLKHRMTEMFVEYNLVKSLCMKATMLETQGTADAQRNIHALKYL</sequence>
<proteinExistence type="inferred from homology"/>
<evidence type="ECO:0008006" key="10">
    <source>
        <dbReference type="Google" id="ProtNLM"/>
    </source>
</evidence>
<protein>
    <recommendedName>
        <fullName evidence="10">Pimeloyl-CoA dehydrogenase small subunit</fullName>
    </recommendedName>
</protein>
<dbReference type="Gene3D" id="1.20.140.10">
    <property type="entry name" value="Butyryl-CoA Dehydrogenase, subunit A, domain 3"/>
    <property type="match status" value="1"/>
</dbReference>
<keyword evidence="3" id="KW-0285">Flavoprotein</keyword>
<feature type="non-terminal residue" evidence="9">
    <location>
        <position position="321"/>
    </location>
</feature>
<evidence type="ECO:0000313" key="9">
    <source>
        <dbReference type="EMBL" id="SVC68537.1"/>
    </source>
</evidence>
<dbReference type="InterPro" id="IPR046373">
    <property type="entry name" value="Acyl-CoA_Oxase/DH_mid-dom_sf"/>
</dbReference>
<evidence type="ECO:0000259" key="6">
    <source>
        <dbReference type="Pfam" id="PF00441"/>
    </source>
</evidence>
<dbReference type="InterPro" id="IPR009100">
    <property type="entry name" value="AcylCoA_DH/oxidase_NM_dom_sf"/>
</dbReference>
<dbReference type="InterPro" id="IPR036250">
    <property type="entry name" value="AcylCo_DH-like_C"/>
</dbReference>
<feature type="domain" description="Acyl-CoA oxidase/dehydrogenase middle" evidence="7">
    <location>
        <begin position="123"/>
        <end position="215"/>
    </location>
</feature>
<dbReference type="AlphaFoldDB" id="A0A382P6U1"/>
<comment type="similarity">
    <text evidence="2">Belongs to the acyl-CoA dehydrogenase family.</text>
</comment>
<evidence type="ECO:0000256" key="1">
    <source>
        <dbReference type="ARBA" id="ARBA00001974"/>
    </source>
</evidence>
<dbReference type="Gene3D" id="2.40.110.10">
    <property type="entry name" value="Butyryl-CoA Dehydrogenase, subunit A, domain 2"/>
    <property type="match status" value="1"/>
</dbReference>
<evidence type="ECO:0000256" key="2">
    <source>
        <dbReference type="ARBA" id="ARBA00009347"/>
    </source>
</evidence>
<evidence type="ECO:0000256" key="4">
    <source>
        <dbReference type="ARBA" id="ARBA00022827"/>
    </source>
</evidence>
<dbReference type="InterPro" id="IPR009075">
    <property type="entry name" value="AcylCo_DH/oxidase_C"/>
</dbReference>